<evidence type="ECO:0000256" key="1">
    <source>
        <dbReference type="ARBA" id="ARBA00000971"/>
    </source>
</evidence>
<dbReference type="Pfam" id="PF00254">
    <property type="entry name" value="FKBP_C"/>
    <property type="match status" value="1"/>
</dbReference>
<dbReference type="Proteomes" id="UP000245430">
    <property type="component" value="Unassembled WGS sequence"/>
</dbReference>
<protein>
    <recommendedName>
        <fullName evidence="4">Peptidyl-prolyl cis-trans isomerase</fullName>
        <ecNumber evidence="4">5.2.1.8</ecNumber>
    </recommendedName>
</protein>
<dbReference type="InterPro" id="IPR019869">
    <property type="entry name" value="Motility-assoc_PPIase_GldI"/>
</dbReference>
<comment type="catalytic activity">
    <reaction evidence="1 3 4">
        <text>[protein]-peptidylproline (omega=180) = [protein]-peptidylproline (omega=0)</text>
        <dbReference type="Rhea" id="RHEA:16237"/>
        <dbReference type="Rhea" id="RHEA-COMP:10747"/>
        <dbReference type="Rhea" id="RHEA-COMP:10748"/>
        <dbReference type="ChEBI" id="CHEBI:83833"/>
        <dbReference type="ChEBI" id="CHEBI:83834"/>
        <dbReference type="EC" id="5.2.1.8"/>
    </reaction>
</comment>
<evidence type="ECO:0000313" key="7">
    <source>
        <dbReference type="Proteomes" id="UP000245430"/>
    </source>
</evidence>
<sequence>MSRIITLIVCALLLAACKSPEARRPISSKSGSFIDASVARNIKLNEKEQSYIKKIMKENPDENYIASENGFWYYYNIKQQADSLISPDFGDIVNFNYDIKTLNGQVIYTKDDIKTQNYVMDKQELFSGLREGLKLMKAGETVTFMFPSQKAYGYYGDENRIGTNVPLICEVSVNSIIDNQQEQ</sequence>
<name>A0A316DJM0_9FLAO</name>
<comment type="caution">
    <text evidence="6">The sequence shown here is derived from an EMBL/GenBank/DDBJ whole genome shotgun (WGS) entry which is preliminary data.</text>
</comment>
<keyword evidence="2 3" id="KW-0697">Rotamase</keyword>
<keyword evidence="3 4" id="KW-0413">Isomerase</keyword>
<dbReference type="Gene3D" id="3.10.50.40">
    <property type="match status" value="1"/>
</dbReference>
<proteinExistence type="inferred from homology"/>
<dbReference type="EC" id="5.2.1.8" evidence="4"/>
<dbReference type="EMBL" id="QGGP01000007">
    <property type="protein sequence ID" value="PWK17682.1"/>
    <property type="molecule type" value="Genomic_DNA"/>
</dbReference>
<evidence type="ECO:0000256" key="2">
    <source>
        <dbReference type="ARBA" id="ARBA00023110"/>
    </source>
</evidence>
<comment type="similarity">
    <text evidence="4">Belongs to the FKBP-type PPIase family.</text>
</comment>
<dbReference type="InterPro" id="IPR001179">
    <property type="entry name" value="PPIase_FKBP_dom"/>
</dbReference>
<organism evidence="6 7">
    <name type="scientific">Xanthomarina spongicola</name>
    <dbReference type="NCBI Taxonomy" id="570520"/>
    <lineage>
        <taxon>Bacteria</taxon>
        <taxon>Pseudomonadati</taxon>
        <taxon>Bacteroidota</taxon>
        <taxon>Flavobacteriia</taxon>
        <taxon>Flavobacteriales</taxon>
        <taxon>Flavobacteriaceae</taxon>
        <taxon>Xanthomarina</taxon>
    </lineage>
</organism>
<reference evidence="6 7" key="1">
    <citation type="submission" date="2018-05" db="EMBL/GenBank/DDBJ databases">
        <title>Genomic Encyclopedia of Archaeal and Bacterial Type Strains, Phase II (KMG-II): from individual species to whole genera.</title>
        <authorList>
            <person name="Goeker M."/>
        </authorList>
    </citation>
    <scope>NUCLEOTIDE SEQUENCE [LARGE SCALE GENOMIC DNA]</scope>
    <source>
        <strain evidence="6 7">DSM 22637</strain>
    </source>
</reference>
<feature type="domain" description="PPIase FKBP-type" evidence="5">
    <location>
        <begin position="90"/>
        <end position="177"/>
    </location>
</feature>
<dbReference type="PROSITE" id="PS50059">
    <property type="entry name" value="FKBP_PPIASE"/>
    <property type="match status" value="1"/>
</dbReference>
<dbReference type="GO" id="GO:0003755">
    <property type="term" value="F:peptidyl-prolyl cis-trans isomerase activity"/>
    <property type="evidence" value="ECO:0007669"/>
    <property type="project" value="UniProtKB-UniRule"/>
</dbReference>
<evidence type="ECO:0000259" key="5">
    <source>
        <dbReference type="PROSITE" id="PS50059"/>
    </source>
</evidence>
<gene>
    <name evidence="6" type="ORF">LX78_02473</name>
</gene>
<dbReference type="AlphaFoldDB" id="A0A316DJM0"/>
<dbReference type="InterPro" id="IPR046357">
    <property type="entry name" value="PPIase_dom_sf"/>
</dbReference>
<dbReference type="PROSITE" id="PS51257">
    <property type="entry name" value="PROKAR_LIPOPROTEIN"/>
    <property type="match status" value="1"/>
</dbReference>
<dbReference type="NCBIfam" id="TIGR03516">
    <property type="entry name" value="ppisom_GldI"/>
    <property type="match status" value="1"/>
</dbReference>
<evidence type="ECO:0000256" key="3">
    <source>
        <dbReference type="PROSITE-ProRule" id="PRU00277"/>
    </source>
</evidence>
<dbReference type="OrthoDB" id="1093155at2"/>
<evidence type="ECO:0000313" key="6">
    <source>
        <dbReference type="EMBL" id="PWK17682.1"/>
    </source>
</evidence>
<dbReference type="SUPFAM" id="SSF54534">
    <property type="entry name" value="FKBP-like"/>
    <property type="match status" value="1"/>
</dbReference>
<evidence type="ECO:0000256" key="4">
    <source>
        <dbReference type="RuleBase" id="RU003915"/>
    </source>
</evidence>
<keyword evidence="7" id="KW-1185">Reference proteome</keyword>
<accession>A0A316DJM0</accession>
<dbReference type="RefSeq" id="WP_109682958.1">
    <property type="nucleotide sequence ID" value="NZ_QGGP01000007.1"/>
</dbReference>